<dbReference type="Proteomes" id="UP000470384">
    <property type="component" value="Unassembled WGS sequence"/>
</dbReference>
<dbReference type="GO" id="GO:0005507">
    <property type="term" value="F:copper ion binding"/>
    <property type="evidence" value="ECO:0007669"/>
    <property type="project" value="InterPro"/>
</dbReference>
<dbReference type="GO" id="GO:0009279">
    <property type="term" value="C:cell outer membrane"/>
    <property type="evidence" value="ECO:0007669"/>
    <property type="project" value="InterPro"/>
</dbReference>
<dbReference type="Pfam" id="PF05275">
    <property type="entry name" value="CopB"/>
    <property type="match status" value="1"/>
</dbReference>
<dbReference type="OrthoDB" id="9778934at2"/>
<reference evidence="2 3" key="1">
    <citation type="journal article" date="2016" name="Int. J. Syst. Evol. Microbiol.">
        <title>Pyruvatibacter mobilis gen. nov., sp. nov., a marine bacterium from the culture broth of Picochlorum sp. 122.</title>
        <authorList>
            <person name="Wang G."/>
            <person name="Tang M."/>
            <person name="Wu H."/>
            <person name="Dai S."/>
            <person name="Li T."/>
            <person name="Chen C."/>
            <person name="He H."/>
            <person name="Fan J."/>
            <person name="Xiang W."/>
            <person name="Li X."/>
        </authorList>
    </citation>
    <scope>NUCLEOTIDE SEQUENCE [LARGE SCALE GENOMIC DNA]</scope>
    <source>
        <strain evidence="2 3">GYP-11</strain>
    </source>
</reference>
<keyword evidence="1" id="KW-0732">Signal</keyword>
<dbReference type="EMBL" id="WXYQ01000012">
    <property type="protein sequence ID" value="NBG96864.1"/>
    <property type="molecule type" value="Genomic_DNA"/>
</dbReference>
<dbReference type="AlphaFoldDB" id="A0A845QER9"/>
<gene>
    <name evidence="2" type="ORF">GTQ45_14085</name>
</gene>
<dbReference type="InterPro" id="IPR007939">
    <property type="entry name" value="Cu-R_B_prcur"/>
</dbReference>
<dbReference type="GO" id="GO:0006878">
    <property type="term" value="P:intracellular copper ion homeostasis"/>
    <property type="evidence" value="ECO:0007669"/>
    <property type="project" value="InterPro"/>
</dbReference>
<feature type="signal peptide" evidence="1">
    <location>
        <begin position="1"/>
        <end position="20"/>
    </location>
</feature>
<proteinExistence type="predicted"/>
<name>A0A845QER9_9HYPH</name>
<comment type="caution">
    <text evidence="2">The sequence shown here is derived from an EMBL/GenBank/DDBJ whole genome shotgun (WGS) entry which is preliminary data.</text>
</comment>
<evidence type="ECO:0000313" key="3">
    <source>
        <dbReference type="Proteomes" id="UP000470384"/>
    </source>
</evidence>
<organism evidence="2 3">
    <name type="scientific">Pyruvatibacter mobilis</name>
    <dbReference type="NCBI Taxonomy" id="1712261"/>
    <lineage>
        <taxon>Bacteria</taxon>
        <taxon>Pseudomonadati</taxon>
        <taxon>Pseudomonadota</taxon>
        <taxon>Alphaproteobacteria</taxon>
        <taxon>Hyphomicrobiales</taxon>
        <taxon>Parvibaculaceae</taxon>
        <taxon>Pyruvatibacter</taxon>
    </lineage>
</organism>
<evidence type="ECO:0000313" key="2">
    <source>
        <dbReference type="EMBL" id="NBG96864.1"/>
    </source>
</evidence>
<dbReference type="GeneID" id="300654292"/>
<keyword evidence="3" id="KW-1185">Reference proteome</keyword>
<protein>
    <submittedName>
        <fullName evidence="2">Copper resistance protein B</fullName>
    </submittedName>
</protein>
<feature type="chain" id="PRO_5032372167" evidence="1">
    <location>
        <begin position="21"/>
        <end position="235"/>
    </location>
</feature>
<sequence length="235" mass="25583">MVWFLVAASFAALLAVPASAAEMDNMVLSLVTIERLEYRVQDGNDHGFVEGDLVIGNDDHKAVLGVEAERDLDGGTFESTEVHLLYRRPVSPFFDVQAGIRHDLAPDPETTHLALGIAGLMPQWVEFEGTAYLSDDGDIAFRAEAETELYLTRRIFAQPMIELDLFASENSAREIGAGFGKIETGLRFHYAITGGLSPYIGVNYEAKLGETADFARADGEDPGATAFVAGVRFAY</sequence>
<dbReference type="RefSeq" id="WP_160588870.1">
    <property type="nucleotide sequence ID" value="NZ_BMHN01000001.1"/>
</dbReference>
<accession>A0A845QER9</accession>
<evidence type="ECO:0000256" key="1">
    <source>
        <dbReference type="SAM" id="SignalP"/>
    </source>
</evidence>